<organism evidence="2">
    <name type="scientific">uncultured Caudovirales phage</name>
    <dbReference type="NCBI Taxonomy" id="2100421"/>
    <lineage>
        <taxon>Viruses</taxon>
        <taxon>Duplodnaviria</taxon>
        <taxon>Heunggongvirae</taxon>
        <taxon>Uroviricota</taxon>
        <taxon>Caudoviricetes</taxon>
        <taxon>Peduoviridae</taxon>
        <taxon>Maltschvirus</taxon>
        <taxon>Maltschvirus maltsch</taxon>
    </lineage>
</organism>
<evidence type="ECO:0000313" key="2">
    <source>
        <dbReference type="EMBL" id="CAB4203305.1"/>
    </source>
</evidence>
<gene>
    <name evidence="2" type="ORF">UFOVP1379_26</name>
    <name evidence="1" type="ORF">UFOVP942_11</name>
</gene>
<dbReference type="EMBL" id="LR797329">
    <property type="protein sequence ID" value="CAB4203305.1"/>
    <property type="molecule type" value="Genomic_DNA"/>
</dbReference>
<reference evidence="2" key="1">
    <citation type="submission" date="2020-05" db="EMBL/GenBank/DDBJ databases">
        <authorList>
            <person name="Chiriac C."/>
            <person name="Salcher M."/>
            <person name="Ghai R."/>
            <person name="Kavagutti S V."/>
        </authorList>
    </citation>
    <scope>NUCLEOTIDE SEQUENCE</scope>
</reference>
<proteinExistence type="predicted"/>
<sequence length="70" mass="7724">MTDRNLTTGDLAFIRVRLMTDTSDSVRKGEWICAQVNAQGNDISETASVVWADEAAIVTLKEARRIVKGQ</sequence>
<accession>A0A6J5S493</accession>
<dbReference type="EMBL" id="LR796888">
    <property type="protein sequence ID" value="CAB4172870.1"/>
    <property type="molecule type" value="Genomic_DNA"/>
</dbReference>
<evidence type="ECO:0000313" key="1">
    <source>
        <dbReference type="EMBL" id="CAB4172870.1"/>
    </source>
</evidence>
<name>A0A6J5S493_9CAUD</name>
<protein>
    <submittedName>
        <fullName evidence="2">Uncharacterized protein</fullName>
    </submittedName>
</protein>